<name>X0UKK4_9ZZZZ</name>
<organism evidence="1">
    <name type="scientific">marine sediment metagenome</name>
    <dbReference type="NCBI Taxonomy" id="412755"/>
    <lineage>
        <taxon>unclassified sequences</taxon>
        <taxon>metagenomes</taxon>
        <taxon>ecological metagenomes</taxon>
    </lineage>
</organism>
<protein>
    <submittedName>
        <fullName evidence="1">Uncharacterized protein</fullName>
    </submittedName>
</protein>
<accession>X0UKK4</accession>
<reference evidence="1" key="1">
    <citation type="journal article" date="2014" name="Front. Microbiol.">
        <title>High frequency of phylogenetically diverse reductive dehalogenase-homologous genes in deep subseafloor sedimentary metagenomes.</title>
        <authorList>
            <person name="Kawai M."/>
            <person name="Futagami T."/>
            <person name="Toyoda A."/>
            <person name="Takaki Y."/>
            <person name="Nishi S."/>
            <person name="Hori S."/>
            <person name="Arai W."/>
            <person name="Tsubouchi T."/>
            <person name="Morono Y."/>
            <person name="Uchiyama I."/>
            <person name="Ito T."/>
            <person name="Fujiyama A."/>
            <person name="Inagaki F."/>
            <person name="Takami H."/>
        </authorList>
    </citation>
    <scope>NUCLEOTIDE SEQUENCE</scope>
    <source>
        <strain evidence="1">Expedition CK06-06</strain>
    </source>
</reference>
<evidence type="ECO:0000313" key="1">
    <source>
        <dbReference type="EMBL" id="GAG06140.1"/>
    </source>
</evidence>
<sequence>IEGITSSQWATSGSDISYTAGNVGIGTASPQGALTIATGQGMNLILSDSDDTSSPIFTMRTSNGIYPAMFISSQDLHIGGGYTSYGDDVVDIILGPSNNVGIGTMSPDEKLDVNGKIAIYRDTGVPQILFNSAEAGYEKWSINAQDDGSFRVSEHVGTESYVMTFLSTGYVGIGTASPETILQINHSSIDDTISTDHVLSLTRNSAARIAKAYFSVGKYEATSSNGRSRLDLSLRKDIEDIGSSPVIQTWLANGNVGIGTTNPSA</sequence>
<feature type="non-terminal residue" evidence="1">
    <location>
        <position position="265"/>
    </location>
</feature>
<feature type="non-terminal residue" evidence="1">
    <location>
        <position position="1"/>
    </location>
</feature>
<gene>
    <name evidence="1" type="ORF">S01H1_44279</name>
</gene>
<dbReference type="EMBL" id="BARS01028241">
    <property type="protein sequence ID" value="GAG06140.1"/>
    <property type="molecule type" value="Genomic_DNA"/>
</dbReference>
<comment type="caution">
    <text evidence="1">The sequence shown here is derived from an EMBL/GenBank/DDBJ whole genome shotgun (WGS) entry which is preliminary data.</text>
</comment>
<dbReference type="AlphaFoldDB" id="X0UKK4"/>
<proteinExistence type="predicted"/>